<dbReference type="GO" id="GO:0016705">
    <property type="term" value="F:oxidoreductase activity, acting on paired donors, with incorporation or reduction of molecular oxygen"/>
    <property type="evidence" value="ECO:0007669"/>
    <property type="project" value="InterPro"/>
</dbReference>
<dbReference type="PANTHER" id="PTHR24300">
    <property type="entry name" value="CYTOCHROME P450 508A4-RELATED"/>
    <property type="match status" value="1"/>
</dbReference>
<dbReference type="OrthoDB" id="6141508at2759"/>
<keyword evidence="5" id="KW-0812">Transmembrane</keyword>
<sequence>MDERNLKMIFFDLFAAGSETTFTTIYWFVLYMLHHPDVQKKIFDEINEHVGTERVPNMQDKQSLTYLNAAIMETQRLASIAPNFLPRTCHSDMQVRGYTIPKDTFILPCLDSVLHDSQIWGHDVMAFNPERFISQDGKLQIPKEFIPFSVGNRTCLWREYGQNEFVSLQIKHDSKV</sequence>
<dbReference type="PRINTS" id="PR00385">
    <property type="entry name" value="P450"/>
</dbReference>
<keyword evidence="4" id="KW-0349">Heme</keyword>
<accession>A0A9U8E5I2</accession>
<comment type="similarity">
    <text evidence="1">Belongs to the cytochrome P450 family.</text>
</comment>
<keyword evidence="6" id="KW-1185">Reference proteome</keyword>
<dbReference type="KEGG" id="bgt:106060363"/>
<keyword evidence="2 4" id="KW-0479">Metal-binding</keyword>
<evidence type="ECO:0000256" key="2">
    <source>
        <dbReference type="ARBA" id="ARBA00022723"/>
    </source>
</evidence>
<keyword evidence="5" id="KW-1133">Transmembrane helix</keyword>
<dbReference type="InterPro" id="IPR050182">
    <property type="entry name" value="Cytochrome_P450_fam2"/>
</dbReference>
<name>A0A9U8E5I2_BIOGL</name>
<dbReference type="SUPFAM" id="SSF48264">
    <property type="entry name" value="Cytochrome P450"/>
    <property type="match status" value="1"/>
</dbReference>
<dbReference type="OMA" id="FLPRTCH"/>
<proteinExistence type="inferred from homology"/>
<dbReference type="RefSeq" id="XP_013073659.2">
    <property type="nucleotide sequence ID" value="XM_013218205.2"/>
</dbReference>
<dbReference type="PANTHER" id="PTHR24300:SF417">
    <property type="entry name" value="CYTOCHROME P450 508B1-RELATED"/>
    <property type="match status" value="1"/>
</dbReference>
<evidence type="ECO:0000256" key="1">
    <source>
        <dbReference type="ARBA" id="ARBA00010617"/>
    </source>
</evidence>
<dbReference type="GO" id="GO:0020037">
    <property type="term" value="F:heme binding"/>
    <property type="evidence" value="ECO:0007669"/>
    <property type="project" value="InterPro"/>
</dbReference>
<dbReference type="PRINTS" id="PR00463">
    <property type="entry name" value="EP450I"/>
</dbReference>
<evidence type="ECO:0000313" key="7">
    <source>
        <dbReference type="RefSeq" id="XP_013073659.2"/>
    </source>
</evidence>
<evidence type="ECO:0000313" key="6">
    <source>
        <dbReference type="Proteomes" id="UP001165740"/>
    </source>
</evidence>
<evidence type="ECO:0000256" key="4">
    <source>
        <dbReference type="PIRSR" id="PIRSR602401-1"/>
    </source>
</evidence>
<evidence type="ECO:0000256" key="5">
    <source>
        <dbReference type="SAM" id="Phobius"/>
    </source>
</evidence>
<comment type="cofactor">
    <cofactor evidence="4">
        <name>heme</name>
        <dbReference type="ChEBI" id="CHEBI:30413"/>
    </cofactor>
</comment>
<gene>
    <name evidence="7" type="primary">LOC106060363</name>
</gene>
<feature type="binding site" description="axial binding residue" evidence="4">
    <location>
        <position position="155"/>
    </location>
    <ligand>
        <name>heme</name>
        <dbReference type="ChEBI" id="CHEBI:30413"/>
    </ligand>
    <ligandPart>
        <name>Fe</name>
        <dbReference type="ChEBI" id="CHEBI:18248"/>
    </ligandPart>
</feature>
<evidence type="ECO:0000256" key="3">
    <source>
        <dbReference type="ARBA" id="ARBA00023004"/>
    </source>
</evidence>
<dbReference type="GeneID" id="106060363"/>
<dbReference type="InterPro" id="IPR002401">
    <property type="entry name" value="Cyt_P450_E_grp-I"/>
</dbReference>
<dbReference type="GO" id="GO:0005506">
    <property type="term" value="F:iron ion binding"/>
    <property type="evidence" value="ECO:0007669"/>
    <property type="project" value="InterPro"/>
</dbReference>
<dbReference type="Pfam" id="PF00067">
    <property type="entry name" value="p450"/>
    <property type="match status" value="1"/>
</dbReference>
<dbReference type="Gene3D" id="1.10.630.10">
    <property type="entry name" value="Cytochrome P450"/>
    <property type="match status" value="1"/>
</dbReference>
<dbReference type="InterPro" id="IPR001128">
    <property type="entry name" value="Cyt_P450"/>
</dbReference>
<dbReference type="AlphaFoldDB" id="A0A9U8E5I2"/>
<keyword evidence="3 4" id="KW-0408">Iron</keyword>
<dbReference type="GO" id="GO:0004497">
    <property type="term" value="F:monooxygenase activity"/>
    <property type="evidence" value="ECO:0007669"/>
    <property type="project" value="InterPro"/>
</dbReference>
<dbReference type="Proteomes" id="UP001165740">
    <property type="component" value="Chromosome 3"/>
</dbReference>
<organism evidence="6 7">
    <name type="scientific">Biomphalaria glabrata</name>
    <name type="common">Bloodfluke planorb</name>
    <name type="synonym">Freshwater snail</name>
    <dbReference type="NCBI Taxonomy" id="6526"/>
    <lineage>
        <taxon>Eukaryota</taxon>
        <taxon>Metazoa</taxon>
        <taxon>Spiralia</taxon>
        <taxon>Lophotrochozoa</taxon>
        <taxon>Mollusca</taxon>
        <taxon>Gastropoda</taxon>
        <taxon>Heterobranchia</taxon>
        <taxon>Euthyneura</taxon>
        <taxon>Panpulmonata</taxon>
        <taxon>Hygrophila</taxon>
        <taxon>Lymnaeoidea</taxon>
        <taxon>Planorbidae</taxon>
        <taxon>Biomphalaria</taxon>
    </lineage>
</organism>
<reference evidence="7" key="1">
    <citation type="submission" date="2025-08" db="UniProtKB">
        <authorList>
            <consortium name="RefSeq"/>
        </authorList>
    </citation>
    <scope>IDENTIFICATION</scope>
</reference>
<protein>
    <submittedName>
        <fullName evidence="7">Cytochrome P450 2D10-like</fullName>
    </submittedName>
</protein>
<keyword evidence="5" id="KW-0472">Membrane</keyword>
<feature type="transmembrane region" description="Helical" evidence="5">
    <location>
        <begin position="9"/>
        <end position="33"/>
    </location>
</feature>
<dbReference type="InterPro" id="IPR036396">
    <property type="entry name" value="Cyt_P450_sf"/>
</dbReference>